<protein>
    <submittedName>
        <fullName evidence="1">Uncharacterized protein</fullName>
    </submittedName>
</protein>
<dbReference type="AlphaFoldDB" id="A0A382V753"/>
<proteinExistence type="predicted"/>
<gene>
    <name evidence="1" type="ORF">METZ01_LOCUS394595</name>
</gene>
<evidence type="ECO:0000313" key="1">
    <source>
        <dbReference type="EMBL" id="SVD41741.1"/>
    </source>
</evidence>
<sequence length="30" mass="3117">GGYCFLSGRGGVSCLEITATNMMVLRPIAV</sequence>
<feature type="non-terminal residue" evidence="1">
    <location>
        <position position="1"/>
    </location>
</feature>
<dbReference type="EMBL" id="UINC01149335">
    <property type="protein sequence ID" value="SVD41741.1"/>
    <property type="molecule type" value="Genomic_DNA"/>
</dbReference>
<organism evidence="1">
    <name type="scientific">marine metagenome</name>
    <dbReference type="NCBI Taxonomy" id="408172"/>
    <lineage>
        <taxon>unclassified sequences</taxon>
        <taxon>metagenomes</taxon>
        <taxon>ecological metagenomes</taxon>
    </lineage>
</organism>
<accession>A0A382V753</accession>
<reference evidence="1" key="1">
    <citation type="submission" date="2018-05" db="EMBL/GenBank/DDBJ databases">
        <authorList>
            <person name="Lanie J.A."/>
            <person name="Ng W.-L."/>
            <person name="Kazmierczak K.M."/>
            <person name="Andrzejewski T.M."/>
            <person name="Davidsen T.M."/>
            <person name="Wayne K.J."/>
            <person name="Tettelin H."/>
            <person name="Glass J.I."/>
            <person name="Rusch D."/>
            <person name="Podicherti R."/>
            <person name="Tsui H.-C.T."/>
            <person name="Winkler M.E."/>
        </authorList>
    </citation>
    <scope>NUCLEOTIDE SEQUENCE</scope>
</reference>
<name>A0A382V753_9ZZZZ</name>